<feature type="region of interest" description="Disordered" evidence="1">
    <location>
        <begin position="287"/>
        <end position="339"/>
    </location>
</feature>
<comment type="caution">
    <text evidence="2">The sequence shown here is derived from an EMBL/GenBank/DDBJ whole genome shotgun (WGS) entry which is preliminary data.</text>
</comment>
<evidence type="ECO:0000313" key="2">
    <source>
        <dbReference type="EMBL" id="KAG6433540.1"/>
    </source>
</evidence>
<organism evidence="2">
    <name type="scientific">Salvia splendens</name>
    <name type="common">Scarlet sage</name>
    <dbReference type="NCBI Taxonomy" id="180675"/>
    <lineage>
        <taxon>Eukaryota</taxon>
        <taxon>Viridiplantae</taxon>
        <taxon>Streptophyta</taxon>
        <taxon>Embryophyta</taxon>
        <taxon>Tracheophyta</taxon>
        <taxon>Spermatophyta</taxon>
        <taxon>Magnoliopsida</taxon>
        <taxon>eudicotyledons</taxon>
        <taxon>Gunneridae</taxon>
        <taxon>Pentapetalae</taxon>
        <taxon>asterids</taxon>
        <taxon>lamiids</taxon>
        <taxon>Lamiales</taxon>
        <taxon>Lamiaceae</taxon>
        <taxon>Nepetoideae</taxon>
        <taxon>Mentheae</taxon>
        <taxon>Salviinae</taxon>
        <taxon>Salvia</taxon>
        <taxon>Salvia subgen. Calosphace</taxon>
        <taxon>core Calosphace</taxon>
    </lineage>
</organism>
<feature type="region of interest" description="Disordered" evidence="1">
    <location>
        <begin position="490"/>
        <end position="514"/>
    </location>
</feature>
<accession>A0A8X8YKS5</accession>
<name>A0A8X8YKS5_SALSN</name>
<evidence type="ECO:0000256" key="1">
    <source>
        <dbReference type="SAM" id="MobiDB-lite"/>
    </source>
</evidence>
<protein>
    <submittedName>
        <fullName evidence="2">Uncharacterized protein</fullName>
    </submittedName>
</protein>
<reference evidence="2" key="2">
    <citation type="submission" date="2020-08" db="EMBL/GenBank/DDBJ databases">
        <title>Plant Genome Project.</title>
        <authorList>
            <person name="Zhang R.-G."/>
        </authorList>
    </citation>
    <scope>NUCLEOTIDE SEQUENCE</scope>
    <source>
        <strain evidence="2">Huo1</strain>
        <tissue evidence="2">Leaf</tissue>
    </source>
</reference>
<dbReference type="Proteomes" id="UP000298416">
    <property type="component" value="Unassembled WGS sequence"/>
</dbReference>
<evidence type="ECO:0000313" key="3">
    <source>
        <dbReference type="Proteomes" id="UP000298416"/>
    </source>
</evidence>
<feature type="region of interest" description="Disordered" evidence="1">
    <location>
        <begin position="627"/>
        <end position="720"/>
    </location>
</feature>
<feature type="region of interest" description="Disordered" evidence="1">
    <location>
        <begin position="212"/>
        <end position="271"/>
    </location>
</feature>
<proteinExistence type="predicted"/>
<feature type="region of interest" description="Disordered" evidence="1">
    <location>
        <begin position="1"/>
        <end position="53"/>
    </location>
</feature>
<keyword evidence="3" id="KW-1185">Reference proteome</keyword>
<reference evidence="2" key="1">
    <citation type="submission" date="2018-01" db="EMBL/GenBank/DDBJ databases">
        <authorList>
            <person name="Mao J.F."/>
        </authorList>
    </citation>
    <scope>NUCLEOTIDE SEQUENCE</scope>
    <source>
        <strain evidence="2">Huo1</strain>
        <tissue evidence="2">Leaf</tissue>
    </source>
</reference>
<dbReference type="AlphaFoldDB" id="A0A8X8YKS5"/>
<dbReference type="EMBL" id="PNBA02000002">
    <property type="protein sequence ID" value="KAG6433540.1"/>
    <property type="molecule type" value="Genomic_DNA"/>
</dbReference>
<sequence length="720" mass="77955">MVQPGRDSPGKEVKDTSPSPSPKWVFRPTNAKRNIKKSATPHPVKTGGNTERSACVPLTETGRVRKKIVFEFEELIAGTNGGGSAIGGEDGGAGSSPITHGGVRFSMGQKDGSAKHQPEVVTGTRMEGELPEVNDAVAQGVLRSTHVGAAASAAVMDEDTSSEMNGANILFEPPTLAAPFPEKDRYVLASETCDTLKGQSFFEVKFGDGTNFEAEDNNGGGEAGLDGKPSASDNSPDSPHKLLDQDTDQPEIQPDHSTSEVGNEVTSPVERPLTSGHTLEFIADQASQAETQPVESALDEKPPNSGDGLDSGGTPKSDAVNLDADHDTEMGTSGWCEGIPSLTFSSEETKCLVDKGQEKAREFDHRRQGVLNPPPRPTSPTFADYVWDEGFIKQGGKGRRGKQGNIVEKNIKRSNSANQVILVGKHKEAVGVEGRIYLATTENLQQGNSVVQKLNAATEWVLQQFEESNPFQQLEHEEYMVEEGRTVTHMEEETWGRRKSTTTGSGHHRTVTGDLPAANTTEAKRALHLWRNPTPTRAPPEAVFQSAGEAITNASIYKKEARRSVGERLRLRRSTPRQTMKGIGNKQFITTPSPWAKPKFKRAAAKEEEENITRSSKYKKNLLEELNLAKDMSGQGLDDEDDNKPEDGGKSIPMEPELSSLHVKNSSPDGALFSDGAATAAPEPAHDPDVDEDFVSEAMAKDPHSPRRVTPRCGLCREEW</sequence>
<gene>
    <name evidence="2" type="ORF">SASPL_105154</name>
</gene>
<feature type="region of interest" description="Disordered" evidence="1">
    <location>
        <begin position="362"/>
        <end position="382"/>
    </location>
</feature>